<evidence type="ECO:0000313" key="2">
    <source>
        <dbReference type="EMBL" id="MEE1945060.1"/>
    </source>
</evidence>
<proteinExistence type="predicted"/>
<evidence type="ECO:0000256" key="1">
    <source>
        <dbReference type="SAM" id="SignalP"/>
    </source>
</evidence>
<protein>
    <recommendedName>
        <fullName evidence="4">DUF4294 domain-containing protein</fullName>
    </recommendedName>
</protein>
<name>A0ABU7I6H2_9SPHI</name>
<accession>A0ABU7I6H2</accession>
<feature type="signal peptide" evidence="1">
    <location>
        <begin position="1"/>
        <end position="20"/>
    </location>
</feature>
<dbReference type="RefSeq" id="WP_330107412.1">
    <property type="nucleotide sequence ID" value="NZ_JAZDQT010000001.1"/>
</dbReference>
<evidence type="ECO:0008006" key="4">
    <source>
        <dbReference type="Google" id="ProtNLM"/>
    </source>
</evidence>
<dbReference type="Proteomes" id="UP001336835">
    <property type="component" value="Unassembled WGS sequence"/>
</dbReference>
<keyword evidence="3" id="KW-1185">Reference proteome</keyword>
<comment type="caution">
    <text evidence="2">The sequence shown here is derived from an EMBL/GenBank/DDBJ whole genome shotgun (WGS) entry which is preliminary data.</text>
</comment>
<keyword evidence="1" id="KW-0732">Signal</keyword>
<organism evidence="2 3">
    <name type="scientific">Pedobacter albus</name>
    <dbReference type="NCBI Taxonomy" id="3113905"/>
    <lineage>
        <taxon>Bacteria</taxon>
        <taxon>Pseudomonadati</taxon>
        <taxon>Bacteroidota</taxon>
        <taxon>Sphingobacteriia</taxon>
        <taxon>Sphingobacteriales</taxon>
        <taxon>Sphingobacteriaceae</taxon>
        <taxon>Pedobacter</taxon>
    </lineage>
</organism>
<sequence length="161" mass="19300">MKLCLCLLLTFVLCSHPNLFYEKLLNDFDRNSWFVCINASFGTEKRQIIIENDDLFYLVNEKNKINKTKYYELIKGRLLKNETISLPKINLEKLNILEMQKADKIEKDAKKGLEAFLKIYFTNRMLKKEFIDYQNAIIYQLFKWKVLTKIDDVSGFLIFYR</sequence>
<gene>
    <name evidence="2" type="ORF">VRU48_08075</name>
</gene>
<evidence type="ECO:0000313" key="3">
    <source>
        <dbReference type="Proteomes" id="UP001336835"/>
    </source>
</evidence>
<reference evidence="2 3" key="1">
    <citation type="submission" date="2024-01" db="EMBL/GenBank/DDBJ databases">
        <title>Pedobacter sp. nov., isolated from fresh soil.</title>
        <authorList>
            <person name="Le N.T.T."/>
        </authorList>
    </citation>
    <scope>NUCLEOTIDE SEQUENCE [LARGE SCALE GENOMIC DNA]</scope>
    <source>
        <strain evidence="2 3">KR3-3</strain>
    </source>
</reference>
<dbReference type="EMBL" id="JAZDQT010000001">
    <property type="protein sequence ID" value="MEE1945060.1"/>
    <property type="molecule type" value="Genomic_DNA"/>
</dbReference>
<feature type="chain" id="PRO_5046119672" description="DUF4294 domain-containing protein" evidence="1">
    <location>
        <begin position="21"/>
        <end position="161"/>
    </location>
</feature>